<protein>
    <submittedName>
        <fullName evidence="6">3939_t:CDS:1</fullName>
    </submittedName>
</protein>
<comment type="caution">
    <text evidence="6">The sequence shown here is derived from an EMBL/GenBank/DDBJ whole genome shotgun (WGS) entry which is preliminary data.</text>
</comment>
<dbReference type="PANTHER" id="PTHR46481">
    <property type="entry name" value="ZINC FINGER BED DOMAIN-CONTAINING PROTEIN 4"/>
    <property type="match status" value="1"/>
</dbReference>
<keyword evidence="3" id="KW-0863">Zinc-finger</keyword>
<evidence type="ECO:0000256" key="5">
    <source>
        <dbReference type="ARBA" id="ARBA00023242"/>
    </source>
</evidence>
<dbReference type="InterPro" id="IPR052035">
    <property type="entry name" value="ZnF_BED_domain_contain"/>
</dbReference>
<comment type="subcellular location">
    <subcellularLocation>
        <location evidence="1">Nucleus</location>
    </subcellularLocation>
</comment>
<evidence type="ECO:0000256" key="1">
    <source>
        <dbReference type="ARBA" id="ARBA00004123"/>
    </source>
</evidence>
<dbReference type="SMART" id="SM00614">
    <property type="entry name" value="ZnF_BED"/>
    <property type="match status" value="1"/>
</dbReference>
<gene>
    <name evidence="6" type="ORF">DERYTH_LOCUS862</name>
</gene>
<dbReference type="AlphaFoldDB" id="A0A9N8VR94"/>
<name>A0A9N8VR94_9GLOM</name>
<keyword evidence="7" id="KW-1185">Reference proteome</keyword>
<dbReference type="EMBL" id="CAJVPY010000209">
    <property type="protein sequence ID" value="CAG8457926.1"/>
    <property type="molecule type" value="Genomic_DNA"/>
</dbReference>
<evidence type="ECO:0000313" key="6">
    <source>
        <dbReference type="EMBL" id="CAG8457926.1"/>
    </source>
</evidence>
<keyword evidence="5" id="KW-0539">Nucleus</keyword>
<dbReference type="PANTHER" id="PTHR46481:SF10">
    <property type="entry name" value="ZINC FINGER BED DOMAIN-CONTAINING PROTEIN 39"/>
    <property type="match status" value="1"/>
</dbReference>
<evidence type="ECO:0000256" key="2">
    <source>
        <dbReference type="ARBA" id="ARBA00022723"/>
    </source>
</evidence>
<reference evidence="6" key="1">
    <citation type="submission" date="2021-06" db="EMBL/GenBank/DDBJ databases">
        <authorList>
            <person name="Kallberg Y."/>
            <person name="Tangrot J."/>
            <person name="Rosling A."/>
        </authorList>
    </citation>
    <scope>NUCLEOTIDE SEQUENCE</scope>
    <source>
        <strain evidence="6">MA453B</strain>
    </source>
</reference>
<dbReference type="GO" id="GO:0005634">
    <property type="term" value="C:nucleus"/>
    <property type="evidence" value="ECO:0007669"/>
    <property type="project" value="UniProtKB-SubCell"/>
</dbReference>
<evidence type="ECO:0000313" key="7">
    <source>
        <dbReference type="Proteomes" id="UP000789405"/>
    </source>
</evidence>
<dbReference type="GO" id="GO:0008270">
    <property type="term" value="F:zinc ion binding"/>
    <property type="evidence" value="ECO:0007669"/>
    <property type="project" value="UniProtKB-KW"/>
</dbReference>
<keyword evidence="4" id="KW-0862">Zinc</keyword>
<sequence>MTTIANSCNTFAVPFFRTADDTDAIDNTDAADNMDDTNTMDVVDNNQFKKREGSKKRSWVWDHYTVLPTKCGSKGQCNELTKEGIMCNHIIETDGSTGNFSYHLQSKHGVTKFGKLILDTSHLSFDEMFRQQFKNNVEYKEQVDEIVTEFLISDSQSFSILENSAFIKLLKKLNPYYETPCDKGIKTLSYDWMIVTLKDKIKNSMKDLIKVLQPFTDATKMLDGTFDDDQELQEEIDFIDEPEILDAEAYLITEYEAFKEQEPILADIVQMNDDPDEEENHYFS</sequence>
<accession>A0A9N8VR94</accession>
<keyword evidence="2" id="KW-0479">Metal-binding</keyword>
<organism evidence="6 7">
    <name type="scientific">Dentiscutata erythropus</name>
    <dbReference type="NCBI Taxonomy" id="1348616"/>
    <lineage>
        <taxon>Eukaryota</taxon>
        <taxon>Fungi</taxon>
        <taxon>Fungi incertae sedis</taxon>
        <taxon>Mucoromycota</taxon>
        <taxon>Glomeromycotina</taxon>
        <taxon>Glomeromycetes</taxon>
        <taxon>Diversisporales</taxon>
        <taxon>Gigasporaceae</taxon>
        <taxon>Dentiscutata</taxon>
    </lineage>
</organism>
<dbReference type="SUPFAM" id="SSF140996">
    <property type="entry name" value="Hermes dimerisation domain"/>
    <property type="match status" value="1"/>
</dbReference>
<evidence type="ECO:0000256" key="4">
    <source>
        <dbReference type="ARBA" id="ARBA00022833"/>
    </source>
</evidence>
<evidence type="ECO:0000256" key="3">
    <source>
        <dbReference type="ARBA" id="ARBA00022771"/>
    </source>
</evidence>
<dbReference type="Proteomes" id="UP000789405">
    <property type="component" value="Unassembled WGS sequence"/>
</dbReference>
<dbReference type="OrthoDB" id="1869581at2759"/>
<proteinExistence type="predicted"/>